<name>A0AAP0MPQ1_9ROSI</name>
<reference evidence="1 2" key="1">
    <citation type="submission" date="2024-05" db="EMBL/GenBank/DDBJ databases">
        <title>Haplotype-resolved chromosome-level genome assembly of Huyou (Citrus changshanensis).</title>
        <authorList>
            <person name="Miao C."/>
            <person name="Chen W."/>
            <person name="Wu Y."/>
            <person name="Wang L."/>
            <person name="Zhao S."/>
            <person name="Grierson D."/>
            <person name="Xu C."/>
            <person name="Chen K."/>
        </authorList>
    </citation>
    <scope>NUCLEOTIDE SEQUENCE [LARGE SCALE GENOMIC DNA]</scope>
    <source>
        <strain evidence="1">01-14</strain>
        <tissue evidence="1">Leaf</tissue>
    </source>
</reference>
<accession>A0AAP0MPQ1</accession>
<comment type="caution">
    <text evidence="1">The sequence shown here is derived from an EMBL/GenBank/DDBJ whole genome shotgun (WGS) entry which is preliminary data.</text>
</comment>
<evidence type="ECO:0000313" key="2">
    <source>
        <dbReference type="Proteomes" id="UP001428341"/>
    </source>
</evidence>
<protein>
    <submittedName>
        <fullName evidence="1">Uncharacterized protein</fullName>
    </submittedName>
</protein>
<organism evidence="1 2">
    <name type="scientific">Citrus x changshan-huyou</name>
    <dbReference type="NCBI Taxonomy" id="2935761"/>
    <lineage>
        <taxon>Eukaryota</taxon>
        <taxon>Viridiplantae</taxon>
        <taxon>Streptophyta</taxon>
        <taxon>Embryophyta</taxon>
        <taxon>Tracheophyta</taxon>
        <taxon>Spermatophyta</taxon>
        <taxon>Magnoliopsida</taxon>
        <taxon>eudicotyledons</taxon>
        <taxon>Gunneridae</taxon>
        <taxon>Pentapetalae</taxon>
        <taxon>rosids</taxon>
        <taxon>malvids</taxon>
        <taxon>Sapindales</taxon>
        <taxon>Rutaceae</taxon>
        <taxon>Aurantioideae</taxon>
        <taxon>Citrus</taxon>
    </lineage>
</organism>
<sequence length="92" mass="10397">MIRFLGERTQLLLSASLIGDPIVFFQLWRVGGEGKDTAHELESESMKISCNTESTKAGFNNAASFEIEKGLREYHPISFVAKGAKRNFFWCH</sequence>
<proteinExistence type="predicted"/>
<dbReference type="AlphaFoldDB" id="A0AAP0MPQ1"/>
<evidence type="ECO:0000313" key="1">
    <source>
        <dbReference type="EMBL" id="KAK9220950.1"/>
    </source>
</evidence>
<keyword evidence="2" id="KW-1185">Reference proteome</keyword>
<dbReference type="Proteomes" id="UP001428341">
    <property type="component" value="Unassembled WGS sequence"/>
</dbReference>
<gene>
    <name evidence="1" type="ORF">WN944_009374</name>
</gene>
<dbReference type="EMBL" id="JBCGBO010000002">
    <property type="protein sequence ID" value="KAK9220950.1"/>
    <property type="molecule type" value="Genomic_DNA"/>
</dbReference>